<dbReference type="OrthoDB" id="9786288at2"/>
<dbReference type="Gene3D" id="3.40.47.10">
    <property type="match status" value="2"/>
</dbReference>
<dbReference type="GO" id="GO:0030639">
    <property type="term" value="P:polyketide biosynthetic process"/>
    <property type="evidence" value="ECO:0007669"/>
    <property type="project" value="TreeGrafter"/>
</dbReference>
<dbReference type="SUPFAM" id="SSF53901">
    <property type="entry name" value="Thiolase-like"/>
    <property type="match status" value="2"/>
</dbReference>
<evidence type="ECO:0000259" key="5">
    <source>
        <dbReference type="Pfam" id="PF02797"/>
    </source>
</evidence>
<sequence length="354" mass="37893">MTVSILSLATKVPEASLNRETFVQRLQNHLSLSPEEAHFLKKVVRGTSIEKRHSVVADMFNPDSFPSVGQETSARSLLYQSVAPALAEDVSRAAVESWGGNVEAITHVISVSCTGCIAPGIEFLLVDRLGLSRSVERLGINFMGCFGAFKGLAVAKALALENPKNRVLLVCTELCSLHFQHASTKETLVANSLFGDGAAAVVVGALATSNEKPLLSLKGQASLALPGSLDLMTWSVGDTGFKMELSPKVPEAIGEYIVPFSKKLAAPHTDFHECTFAVHPGGRAIVETVAKACSLNESQLEASWSVLRQYGNMSSPTFLFVLDEVLKKKSDSPWVLGLGFGPGLSIEGLLLKRE</sequence>
<dbReference type="AlphaFoldDB" id="A0A0H5DPI1"/>
<evidence type="ECO:0000259" key="4">
    <source>
        <dbReference type="Pfam" id="PF00195"/>
    </source>
</evidence>
<feature type="domain" description="Chalcone/stilbene synthase C-terminal" evidence="5">
    <location>
        <begin position="224"/>
        <end position="352"/>
    </location>
</feature>
<dbReference type="InterPro" id="IPR016039">
    <property type="entry name" value="Thiolase-like"/>
</dbReference>
<dbReference type="InterPro" id="IPR001099">
    <property type="entry name" value="Chalcone/stilbene_synt_N"/>
</dbReference>
<name>A0A0H5DPI1_9BACT</name>
<dbReference type="EMBL" id="CWGJ01000010">
    <property type="protein sequence ID" value="CRX37903.1"/>
    <property type="molecule type" value="Genomic_DNA"/>
</dbReference>
<keyword evidence="7" id="KW-1185">Reference proteome</keyword>
<dbReference type="InterPro" id="IPR011141">
    <property type="entry name" value="Polyketide_synthase_type-III"/>
</dbReference>
<dbReference type="InterPro" id="IPR012328">
    <property type="entry name" value="Chalcone/stilbene_synt_C"/>
</dbReference>
<dbReference type="GO" id="GO:0016747">
    <property type="term" value="F:acyltransferase activity, transferring groups other than amino-acyl groups"/>
    <property type="evidence" value="ECO:0007669"/>
    <property type="project" value="InterPro"/>
</dbReference>
<dbReference type="PANTHER" id="PTHR11877:SF46">
    <property type="entry name" value="TYPE III POLYKETIDE SYNTHASE A"/>
    <property type="match status" value="1"/>
</dbReference>
<evidence type="ECO:0000313" key="6">
    <source>
        <dbReference type="EMBL" id="CRX37903.1"/>
    </source>
</evidence>
<feature type="domain" description="Chalcone/stilbene synthase N-terminal" evidence="4">
    <location>
        <begin position="4"/>
        <end position="205"/>
    </location>
</feature>
<dbReference type="Proteomes" id="UP000220251">
    <property type="component" value="Unassembled WGS sequence"/>
</dbReference>
<organism evidence="6 7">
    <name type="scientific">Estrella lausannensis</name>
    <dbReference type="NCBI Taxonomy" id="483423"/>
    <lineage>
        <taxon>Bacteria</taxon>
        <taxon>Pseudomonadati</taxon>
        <taxon>Chlamydiota</taxon>
        <taxon>Chlamydiia</taxon>
        <taxon>Parachlamydiales</taxon>
        <taxon>Candidatus Criblamydiaceae</taxon>
        <taxon>Estrella</taxon>
    </lineage>
</organism>
<dbReference type="PIRSF" id="PIRSF000451">
    <property type="entry name" value="PKS_III"/>
    <property type="match status" value="1"/>
</dbReference>
<evidence type="ECO:0000313" key="7">
    <source>
        <dbReference type="Proteomes" id="UP000220251"/>
    </source>
</evidence>
<evidence type="ECO:0000256" key="3">
    <source>
        <dbReference type="PIRSR" id="PIRSR000451-1"/>
    </source>
</evidence>
<dbReference type="RefSeq" id="WP_098037767.1">
    <property type="nucleotide sequence ID" value="NZ_CWGJ01000010.1"/>
</dbReference>
<comment type="similarity">
    <text evidence="1">Belongs to the thiolase-like superfamily. Chalcone/stilbene synthases family.</text>
</comment>
<accession>A0A0H5DPI1</accession>
<evidence type="ECO:0000256" key="2">
    <source>
        <dbReference type="ARBA" id="ARBA00022679"/>
    </source>
</evidence>
<reference evidence="7" key="1">
    <citation type="submission" date="2015-06" db="EMBL/GenBank/DDBJ databases">
        <authorList>
            <person name="Bertelli C."/>
        </authorList>
    </citation>
    <scope>NUCLEOTIDE SEQUENCE [LARGE SCALE GENOMIC DNA]</scope>
    <source>
        <strain evidence="7">CRIB-30</strain>
    </source>
</reference>
<keyword evidence="2" id="KW-0808">Transferase</keyword>
<evidence type="ECO:0000256" key="1">
    <source>
        <dbReference type="ARBA" id="ARBA00005531"/>
    </source>
</evidence>
<dbReference type="Pfam" id="PF02797">
    <property type="entry name" value="Chal_sti_synt_C"/>
    <property type="match status" value="1"/>
</dbReference>
<gene>
    <name evidence="6" type="ORF">ELAC_0548</name>
</gene>
<feature type="active site" description="Acyl-thioester intermediate" evidence="3">
    <location>
        <position position="145"/>
    </location>
</feature>
<proteinExistence type="inferred from homology"/>
<dbReference type="CDD" id="cd00831">
    <property type="entry name" value="CHS_like"/>
    <property type="match status" value="1"/>
</dbReference>
<protein>
    <recommendedName>
        <fullName evidence="8">Chalcone synthase</fullName>
    </recommendedName>
</protein>
<evidence type="ECO:0008006" key="8">
    <source>
        <dbReference type="Google" id="ProtNLM"/>
    </source>
</evidence>
<dbReference type="Pfam" id="PF00195">
    <property type="entry name" value="Chal_sti_synt_N"/>
    <property type="match status" value="1"/>
</dbReference>
<dbReference type="PANTHER" id="PTHR11877">
    <property type="entry name" value="HYDROXYMETHYLGLUTARYL-COA SYNTHASE"/>
    <property type="match status" value="1"/>
</dbReference>